<gene>
    <name evidence="2" type="ORF">Pcinc_015976</name>
</gene>
<feature type="region of interest" description="Disordered" evidence="1">
    <location>
        <begin position="1"/>
        <end position="71"/>
    </location>
</feature>
<evidence type="ECO:0000313" key="3">
    <source>
        <dbReference type="Proteomes" id="UP001286313"/>
    </source>
</evidence>
<evidence type="ECO:0000256" key="1">
    <source>
        <dbReference type="SAM" id="MobiDB-lite"/>
    </source>
</evidence>
<feature type="region of interest" description="Disordered" evidence="1">
    <location>
        <begin position="83"/>
        <end position="175"/>
    </location>
</feature>
<feature type="compositionally biased region" description="Pro residues" evidence="1">
    <location>
        <begin position="83"/>
        <end position="100"/>
    </location>
</feature>
<sequence length="250" mass="27141">MSRQHHTQHLATHTHPHSHPCDTHPPTSPLSCPHLHHSITPHNNSFPTLIPKRLSFPSQQHPTSPTSAKCLPLVPHATVPRLLPLPPALSQTPTPPPPTIPNTSSDAIPSPTQPPSPPRQASPSHPIPTPPTPPPLLSQPTLPPTSHSHPHQALLTPPHLYPPHPNLTHNLPTSLPEPSNLDRLLFTPFLILRYGPGNKPLGCTRGSMLITWQALKMSSSIIKDKSLISLPSSMGFVLTLISFPPIIRIV</sequence>
<dbReference type="EMBL" id="JAWQEG010001441">
    <property type="protein sequence ID" value="KAK3879455.1"/>
    <property type="molecule type" value="Genomic_DNA"/>
</dbReference>
<dbReference type="Proteomes" id="UP001286313">
    <property type="component" value="Unassembled WGS sequence"/>
</dbReference>
<protein>
    <submittedName>
        <fullName evidence="2">Uncharacterized protein</fullName>
    </submittedName>
</protein>
<organism evidence="2 3">
    <name type="scientific">Petrolisthes cinctipes</name>
    <name type="common">Flat porcelain crab</name>
    <dbReference type="NCBI Taxonomy" id="88211"/>
    <lineage>
        <taxon>Eukaryota</taxon>
        <taxon>Metazoa</taxon>
        <taxon>Ecdysozoa</taxon>
        <taxon>Arthropoda</taxon>
        <taxon>Crustacea</taxon>
        <taxon>Multicrustacea</taxon>
        <taxon>Malacostraca</taxon>
        <taxon>Eumalacostraca</taxon>
        <taxon>Eucarida</taxon>
        <taxon>Decapoda</taxon>
        <taxon>Pleocyemata</taxon>
        <taxon>Anomura</taxon>
        <taxon>Galatheoidea</taxon>
        <taxon>Porcellanidae</taxon>
        <taxon>Petrolisthes</taxon>
    </lineage>
</organism>
<feature type="compositionally biased region" description="Polar residues" evidence="1">
    <location>
        <begin position="56"/>
        <end position="67"/>
    </location>
</feature>
<dbReference type="PRINTS" id="PR01217">
    <property type="entry name" value="PRICHEXTENSN"/>
</dbReference>
<name>A0AAE1FTN4_PETCI</name>
<proteinExistence type="predicted"/>
<feature type="compositionally biased region" description="Pro residues" evidence="1">
    <location>
        <begin position="111"/>
        <end position="143"/>
    </location>
</feature>
<dbReference type="AlphaFoldDB" id="A0AAE1FTN4"/>
<evidence type="ECO:0000313" key="2">
    <source>
        <dbReference type="EMBL" id="KAK3879455.1"/>
    </source>
</evidence>
<keyword evidence="3" id="KW-1185">Reference proteome</keyword>
<accession>A0AAE1FTN4</accession>
<comment type="caution">
    <text evidence="2">The sequence shown here is derived from an EMBL/GenBank/DDBJ whole genome shotgun (WGS) entry which is preliminary data.</text>
</comment>
<feature type="compositionally biased region" description="Basic residues" evidence="1">
    <location>
        <begin position="1"/>
        <end position="18"/>
    </location>
</feature>
<reference evidence="2" key="1">
    <citation type="submission" date="2023-10" db="EMBL/GenBank/DDBJ databases">
        <title>Genome assemblies of two species of porcelain crab, Petrolisthes cinctipes and Petrolisthes manimaculis (Anomura: Porcellanidae).</title>
        <authorList>
            <person name="Angst P."/>
        </authorList>
    </citation>
    <scope>NUCLEOTIDE SEQUENCE</scope>
    <source>
        <strain evidence="2">PB745_01</strain>
        <tissue evidence="2">Gill</tissue>
    </source>
</reference>